<dbReference type="Proteomes" id="UP000019402">
    <property type="component" value="Unassembled WGS sequence"/>
</dbReference>
<organism evidence="1 2">
    <name type="scientific">Saccharicrinis fermentans DSM 9555 = JCM 21142</name>
    <dbReference type="NCBI Taxonomy" id="869213"/>
    <lineage>
        <taxon>Bacteria</taxon>
        <taxon>Pseudomonadati</taxon>
        <taxon>Bacteroidota</taxon>
        <taxon>Bacteroidia</taxon>
        <taxon>Marinilabiliales</taxon>
        <taxon>Marinilabiliaceae</taxon>
        <taxon>Saccharicrinis</taxon>
    </lineage>
</organism>
<sequence>MMERTHSVVSESDMSKILKAHSYIAQGNEILFADFVYPKDSLFRQGLTYVELSENLYAGKRVSRLLFETKDYYRTGFESMLTVYGRYINQYLGETNSLYYKKISALKDSVDMYVSHAEEMRGKSLVSAQLRKGGEQIHVSNIQYQQAVLFCLQALDLIEKESALQTQKKGSAVVQDTVGAKVVRQAPTPVKEEKGRFLESSGTEKVYTDLLLVSEEKEVLAVEKEDRAESLVEETRQQKQVVYYTVQIMADKAPVSESRIKQVYSGKYPIVENKGDGWYRYSFGKFGTFSAAKKALVQSNTKGYIVAYRGGDRISLSEAKAWLIQ</sequence>
<keyword evidence="2" id="KW-1185">Reference proteome</keyword>
<proteinExistence type="predicted"/>
<name>W7Y678_9BACT</name>
<comment type="caution">
    <text evidence="1">The sequence shown here is derived from an EMBL/GenBank/DDBJ whole genome shotgun (WGS) entry which is preliminary data.</text>
</comment>
<dbReference type="OrthoDB" id="1119947at2"/>
<accession>W7Y678</accession>
<dbReference type="RefSeq" id="WP_152541734.1">
    <property type="nucleotide sequence ID" value="NZ_BAMD01000018.1"/>
</dbReference>
<evidence type="ECO:0008006" key="3">
    <source>
        <dbReference type="Google" id="ProtNLM"/>
    </source>
</evidence>
<dbReference type="EMBL" id="BAMD01000018">
    <property type="protein sequence ID" value="GAF03108.1"/>
    <property type="molecule type" value="Genomic_DNA"/>
</dbReference>
<dbReference type="STRING" id="869213.GCA_000517085_02558"/>
<reference evidence="1 2" key="1">
    <citation type="journal article" date="2014" name="Genome Announc.">
        <title>Draft Genome Sequence of Cytophaga fermentans JCM 21142T, a Facultative Anaerobe Isolated from Marine Mud.</title>
        <authorList>
            <person name="Starns D."/>
            <person name="Oshima K."/>
            <person name="Suda W."/>
            <person name="Iino T."/>
            <person name="Yuki M."/>
            <person name="Inoue J."/>
            <person name="Kitamura K."/>
            <person name="Iida T."/>
            <person name="Darby A."/>
            <person name="Hattori M."/>
            <person name="Ohkuma M."/>
        </authorList>
    </citation>
    <scope>NUCLEOTIDE SEQUENCE [LARGE SCALE GENOMIC DNA]</scope>
    <source>
        <strain evidence="1 2">JCM 21142</strain>
    </source>
</reference>
<evidence type="ECO:0000313" key="1">
    <source>
        <dbReference type="EMBL" id="GAF03108.1"/>
    </source>
</evidence>
<evidence type="ECO:0000313" key="2">
    <source>
        <dbReference type="Proteomes" id="UP000019402"/>
    </source>
</evidence>
<protein>
    <recommendedName>
        <fullName evidence="3">SPOR domain-containing protein</fullName>
    </recommendedName>
</protein>
<dbReference type="AlphaFoldDB" id="W7Y678"/>
<gene>
    <name evidence="1" type="ORF">JCM21142_41767</name>
</gene>